<dbReference type="AlphaFoldDB" id="A0A388LYU6"/>
<feature type="region of interest" description="Disordered" evidence="1">
    <location>
        <begin position="46"/>
        <end position="120"/>
    </location>
</feature>
<evidence type="ECO:0000313" key="2">
    <source>
        <dbReference type="EMBL" id="GBG87500.1"/>
    </source>
</evidence>
<evidence type="ECO:0000313" key="3">
    <source>
        <dbReference type="Proteomes" id="UP000265515"/>
    </source>
</evidence>
<evidence type="ECO:0000256" key="1">
    <source>
        <dbReference type="SAM" id="MobiDB-lite"/>
    </source>
</evidence>
<dbReference type="Gramene" id="GBG87500">
    <property type="protein sequence ID" value="GBG87500"/>
    <property type="gene ID" value="CBR_g45559"/>
</dbReference>
<dbReference type="EMBL" id="BFEA01000617">
    <property type="protein sequence ID" value="GBG87500.1"/>
    <property type="molecule type" value="Genomic_DNA"/>
</dbReference>
<sequence>MVFGRCAAHIELYDKEIEYDTPIDPQTTNRMEAEVWADPKKLEQGASNCDDCAEGDNDQVGDNEMRSRDRQSQSPLAVSLTRAKHMAARTRNQSHVMRSSDDEDGGTANAEHTAREIGCPGEEVTAARLASERSHVILMARLDGGQEDVLGGEGKKGNGLDGWGHDVGLFCKTRMALASCLVEMTISARVVEVQRGRPLGSRLRVMELLWTTSTHVGVSQVWDTVGVNSGHVGDIGRGHSTALQICAATKHPIHDSIEAEEDSNDDQRDDVPHMADILAWEGIVPHLEKLEVEGGVGPAEGEVAGSEVVITHEVEGGVGPVWS</sequence>
<gene>
    <name evidence="2" type="ORF">CBR_g45559</name>
</gene>
<comment type="caution">
    <text evidence="2">The sequence shown here is derived from an EMBL/GenBank/DDBJ whole genome shotgun (WGS) entry which is preliminary data.</text>
</comment>
<dbReference type="Proteomes" id="UP000265515">
    <property type="component" value="Unassembled WGS sequence"/>
</dbReference>
<name>A0A388LYU6_CHABU</name>
<proteinExistence type="predicted"/>
<reference evidence="2 3" key="1">
    <citation type="journal article" date="2018" name="Cell">
        <title>The Chara Genome: Secondary Complexity and Implications for Plant Terrestrialization.</title>
        <authorList>
            <person name="Nishiyama T."/>
            <person name="Sakayama H."/>
            <person name="Vries J.D."/>
            <person name="Buschmann H."/>
            <person name="Saint-Marcoux D."/>
            <person name="Ullrich K.K."/>
            <person name="Haas F.B."/>
            <person name="Vanderstraeten L."/>
            <person name="Becker D."/>
            <person name="Lang D."/>
            <person name="Vosolsobe S."/>
            <person name="Rombauts S."/>
            <person name="Wilhelmsson P.K.I."/>
            <person name="Janitza P."/>
            <person name="Kern R."/>
            <person name="Heyl A."/>
            <person name="Rumpler F."/>
            <person name="Villalobos L.I.A.C."/>
            <person name="Clay J.M."/>
            <person name="Skokan R."/>
            <person name="Toyoda A."/>
            <person name="Suzuki Y."/>
            <person name="Kagoshima H."/>
            <person name="Schijlen E."/>
            <person name="Tajeshwar N."/>
            <person name="Catarino B."/>
            <person name="Hetherington A.J."/>
            <person name="Saltykova A."/>
            <person name="Bonnot C."/>
            <person name="Breuninger H."/>
            <person name="Symeonidi A."/>
            <person name="Radhakrishnan G.V."/>
            <person name="Van Nieuwerburgh F."/>
            <person name="Deforce D."/>
            <person name="Chang C."/>
            <person name="Karol K.G."/>
            <person name="Hedrich R."/>
            <person name="Ulvskov P."/>
            <person name="Glockner G."/>
            <person name="Delwiche C.F."/>
            <person name="Petrasek J."/>
            <person name="Van de Peer Y."/>
            <person name="Friml J."/>
            <person name="Beilby M."/>
            <person name="Dolan L."/>
            <person name="Kohara Y."/>
            <person name="Sugano S."/>
            <person name="Fujiyama A."/>
            <person name="Delaux P.-M."/>
            <person name="Quint M."/>
            <person name="TheiBen G."/>
            <person name="Hagemann M."/>
            <person name="Harholt J."/>
            <person name="Dunand C."/>
            <person name="Zachgo S."/>
            <person name="Langdale J."/>
            <person name="Maumus F."/>
            <person name="Straeten D.V.D."/>
            <person name="Gould S.B."/>
            <person name="Rensing S.A."/>
        </authorList>
    </citation>
    <scope>NUCLEOTIDE SEQUENCE [LARGE SCALE GENOMIC DNA]</scope>
    <source>
        <strain evidence="2 3">S276</strain>
    </source>
</reference>
<feature type="compositionally biased region" description="Acidic residues" evidence="1">
    <location>
        <begin position="51"/>
        <end position="61"/>
    </location>
</feature>
<keyword evidence="3" id="KW-1185">Reference proteome</keyword>
<accession>A0A388LYU6</accession>
<protein>
    <submittedName>
        <fullName evidence="2">Uncharacterized protein</fullName>
    </submittedName>
</protein>
<organism evidence="2 3">
    <name type="scientific">Chara braunii</name>
    <name type="common">Braun's stonewort</name>
    <dbReference type="NCBI Taxonomy" id="69332"/>
    <lineage>
        <taxon>Eukaryota</taxon>
        <taxon>Viridiplantae</taxon>
        <taxon>Streptophyta</taxon>
        <taxon>Charophyceae</taxon>
        <taxon>Charales</taxon>
        <taxon>Characeae</taxon>
        <taxon>Chara</taxon>
    </lineage>
</organism>